<feature type="region of interest" description="Disordered" evidence="1">
    <location>
        <begin position="144"/>
        <end position="228"/>
    </location>
</feature>
<reference evidence="2" key="1">
    <citation type="submission" date="2020-12" db="EMBL/GenBank/DDBJ databases">
        <authorList>
            <consortium name="Molecular Ecology Group"/>
        </authorList>
    </citation>
    <scope>NUCLEOTIDE SEQUENCE</scope>
    <source>
        <strain evidence="2">TBG_1078</strain>
    </source>
</reference>
<feature type="region of interest" description="Disordered" evidence="1">
    <location>
        <begin position="109"/>
        <end position="128"/>
    </location>
</feature>
<gene>
    <name evidence="2" type="ORF">NYPRO_LOCUS2216</name>
</gene>
<organism evidence="2 3">
    <name type="scientific">Nyctereutes procyonoides</name>
    <name type="common">Raccoon dog</name>
    <name type="synonym">Canis procyonoides</name>
    <dbReference type="NCBI Taxonomy" id="34880"/>
    <lineage>
        <taxon>Eukaryota</taxon>
        <taxon>Metazoa</taxon>
        <taxon>Chordata</taxon>
        <taxon>Craniata</taxon>
        <taxon>Vertebrata</taxon>
        <taxon>Euteleostomi</taxon>
        <taxon>Mammalia</taxon>
        <taxon>Eutheria</taxon>
        <taxon>Laurasiatheria</taxon>
        <taxon>Carnivora</taxon>
        <taxon>Caniformia</taxon>
        <taxon>Canidae</taxon>
        <taxon>Nyctereutes</taxon>
    </lineage>
</organism>
<accession>A0A811XZR1</accession>
<feature type="compositionally biased region" description="Low complexity" evidence="1">
    <location>
        <begin position="66"/>
        <end position="77"/>
    </location>
</feature>
<evidence type="ECO:0000313" key="2">
    <source>
        <dbReference type="EMBL" id="CAD7669422.1"/>
    </source>
</evidence>
<dbReference type="EMBL" id="CAJHUB010000653">
    <property type="protein sequence ID" value="CAD7669422.1"/>
    <property type="molecule type" value="Genomic_DNA"/>
</dbReference>
<dbReference type="AlphaFoldDB" id="A0A811XZR1"/>
<evidence type="ECO:0000313" key="3">
    <source>
        <dbReference type="Proteomes" id="UP000645828"/>
    </source>
</evidence>
<proteinExistence type="predicted"/>
<name>A0A811XZR1_NYCPR</name>
<protein>
    <submittedName>
        <fullName evidence="2">(raccoon dog) hypothetical protein</fullName>
    </submittedName>
</protein>
<evidence type="ECO:0000256" key="1">
    <source>
        <dbReference type="SAM" id="MobiDB-lite"/>
    </source>
</evidence>
<feature type="compositionally biased region" description="Polar residues" evidence="1">
    <location>
        <begin position="210"/>
        <end position="228"/>
    </location>
</feature>
<dbReference type="Proteomes" id="UP000645828">
    <property type="component" value="Unassembled WGS sequence"/>
</dbReference>
<keyword evidence="3" id="KW-1185">Reference proteome</keyword>
<comment type="caution">
    <text evidence="2">The sequence shown here is derived from an EMBL/GenBank/DDBJ whole genome shotgun (WGS) entry which is preliminary data.</text>
</comment>
<feature type="region of interest" description="Disordered" evidence="1">
    <location>
        <begin position="1"/>
        <end position="28"/>
    </location>
</feature>
<sequence length="228" mass="23894">MHREPDVGFDPGSPGSRPGPKAVSEPRFAVPARGHFRCRTPLASKENCQVSSGRERGEKRRAAVCPGPSRPSGLRPGVNWGAQGEVRSSDLQTPSALAAAAHRPGPHLAAVVSLSPPPPRRPWLRPLGAGPRRLPTLLAQLCGAYAKPPPSQPGRGAFGHRVWRGEKNGGRSNAGPALGASEGLRRRVSVDVSSAALGLWRPTDPGPGMTTPSQVDETSPTANSGRRP</sequence>
<feature type="region of interest" description="Disordered" evidence="1">
    <location>
        <begin position="40"/>
        <end position="102"/>
    </location>
</feature>